<feature type="chain" id="PRO_5040335162" evidence="3">
    <location>
        <begin position="22"/>
        <end position="2301"/>
    </location>
</feature>
<dbReference type="OrthoDB" id="192699at2759"/>
<dbReference type="PANTHER" id="PTHR34730">
    <property type="entry name" value="UNNAMED PRODUCT"/>
    <property type="match status" value="1"/>
</dbReference>
<feature type="transmembrane region" description="Helical" evidence="2">
    <location>
        <begin position="1976"/>
        <end position="1997"/>
    </location>
</feature>
<evidence type="ECO:0000313" key="4">
    <source>
        <dbReference type="EMBL" id="CAB9496714.1"/>
    </source>
</evidence>
<feature type="transmembrane region" description="Helical" evidence="2">
    <location>
        <begin position="1778"/>
        <end position="1798"/>
    </location>
</feature>
<feature type="region of interest" description="Disordered" evidence="1">
    <location>
        <begin position="1853"/>
        <end position="1953"/>
    </location>
</feature>
<gene>
    <name evidence="4" type="ORF">SEMRO_8_G006800.1</name>
</gene>
<feature type="compositionally biased region" description="Polar residues" evidence="1">
    <location>
        <begin position="1910"/>
        <end position="1921"/>
    </location>
</feature>
<keyword evidence="3" id="KW-0732">Signal</keyword>
<evidence type="ECO:0000256" key="1">
    <source>
        <dbReference type="SAM" id="MobiDB-lite"/>
    </source>
</evidence>
<dbReference type="Gene3D" id="3.15.10.10">
    <property type="entry name" value="Bactericidal permeability-increasing protein, domain 1"/>
    <property type="match status" value="1"/>
</dbReference>
<dbReference type="EMBL" id="CAICTM010000008">
    <property type="protein sequence ID" value="CAB9496714.1"/>
    <property type="molecule type" value="Genomic_DNA"/>
</dbReference>
<keyword evidence="2" id="KW-1133">Transmembrane helix</keyword>
<reference evidence="4" key="1">
    <citation type="submission" date="2020-06" db="EMBL/GenBank/DDBJ databases">
        <authorList>
            <consortium name="Plant Systems Biology data submission"/>
        </authorList>
    </citation>
    <scope>NUCLEOTIDE SEQUENCE</scope>
    <source>
        <strain evidence="4">D6</strain>
    </source>
</reference>
<feature type="transmembrane region" description="Helical" evidence="2">
    <location>
        <begin position="2109"/>
        <end position="2132"/>
    </location>
</feature>
<proteinExistence type="predicted"/>
<sequence>MSPLCWLSLLLVAVLIESCHSYELRSLQSSTNWSGFNALVSSAVIRFPDSELESGGLTLKVSDLQCSNVRVQDIQLTSDAASTTSQQLPLDFLVSGLDMTCTARYEFYGLLIVNGSGDLYVESYGNAALLRTVLESLDYSRYPPHDSYIASCQPTIQIQTLDFSNGGFWGWTLDTLQGMFRGRFEDLAETRLCQELEDMANQDLDQILNDVQNYLVQYNPDSANAQQLNDPLHAETLMMAFYPQLINTQQSNQQLINWQQPDSYPFGFWMDTAWQDTVQHLNTYDTTQNTINANLLLRQHILNPQGVLVVNADGTDDTTGITESTRILYEGQDKWMKTQILLNQVRIKGLDTLTALDPLVTIGKYTLQSKLSWQSLALEMDLELYIQPSTLPDSYITQGATQNNGGIREQITVQLALSQVDAGIGILLALDQNTLEELQLGHFLQKDNILPCFLTSIFQVQVSTLSVQAMDLEPPVITATSSSLSPGLYQVLSNAMNAAFYMYESSLLRSSQAFFQTVIRDVVNQQLEAQKESLSQGEKCTLWELTPPLGNINVRQLLLGPPTVDLVPTSSGGTVGRYGNLFHEFVVPTLQNEVLTDDKLNQRFVRPYTLDQSGREGILMSSTDAPLLDFVQEGTGNPYQLQQEDYYNNINNNETTTATTTNWVTLLGWEQFQFQAKDAILYNIDTITSPVELFVPLDTQLLGNTIRTGDATPDRPLQFTMQLVAQALPFGHSSLEQQQPEEIHNHVELSITIPSSVFIFELFVAMNETALLHFPLENLENEYCWLAAMSSSSTETSPLNLERVVTGLASSFTLDAACVSCSSPGATALPQVLQVLQNAGLTTRFQPYLEDLLANVVQGAFTNMNFDAWIADAHRLCPHDDQYDPLAVPQENLYGLAKAFATPPRWSRQSVETMSTFGFLSLYASLFLLAKNYILQPPPPLVLEEELPVVLNAATNQSSTTTSSTTTTRLLDWTNLSATLGPWADSVLEEARVALQASVMTDLSTYNATRRLEGNETKEETPQVLQADSFIRDHLLDEQGQLIVAFDDMQFDLAGVVFSVWQTRVLGIDSITHLDPFVVVGPQTLQNSLELQQLNVTLDLLVDLGSGETHNMTVSIDFQNIVVEFPLLLAMDVDKLGQIELGSLLKINQVLPCLLEGAHEVFIPRLNVSIGNMGKPSIEGFLSPDLHGVLALMNQVLYDSFGEELAFALPGIFDSSIRHSFNVWLQQYVSQVDPTLCSVEAGGDILDFRDLFLPPTESKSLGGTGREQYGDIFQLLHGVMKQELETKDGEPPSINDHLSSWTADHFNMSGAVNIPGNLLDTTASVKLAGLDAVLAFQLGDIALENIDTLGAPLSLLDPVNAHTLNNTISLGVGTEPLKVKARLMLAISDNEEMQVRNVVDVSVDVYDANALATILLRIREDSFLKFPLKDVPNVFCWLSTILAADGDIHGISLLDESLSLGDMDLNVSCVSCTSPQFGDLVADLYTPASADEATETVYQTLSQILDGEAIQDFLDQVVAESSRKCPHAGDYDPDALITASEYLQNQAEPFGFTDFTERDDTSSYFNIASGIFAAFLLLAFILGKLLIRRSNKKWKESLSSEGMFLLRRQKAREQEQEKIINMYSQSLLHSAVLDAKVRWAVPVMILLNIGLYMGGHLGILSTVDLDVHLAGEEFTIHNFLEFSFIDSTANTYRNGGMEMSIMLWIFTGIWPYVKLLASLFLWLVPPRMLSVSYRGKMLLWIDALTKLSIVDIFTMILALAVLLVYIGGPDEALDAEGALYSMKVIVIPGASCYCIVMAQRMSRVSSRFFLDCHDKVVLAAREGCAKGEVASFYQKEPKSCNEALAEQMDCSDNGWLEDESNQEEESSLNLSPDPKRDLNTGLASADDSPELPRRTFDNTSLPTHLGSAGGSTMSPVDQEMSSVLEKRLSPAPEHVGDKDKECSSIGDQSSATAERGDSRCSTLLKRLKNVLVNRHFGVAFGVLAVLVLLVIGCIYAPSVSVNISDLWGLALESGTTFEEAVTKYGVFSVVSAVLLQSRFVLDTTWDYVALGFLLVVAFVSMGMVFFIGCYQFVRRLMRGGWSAVRPIQKSPAYELPSYLRLHAYKHFEIYVVAVVVGCWQLGSVSIYAIHLYCSILDSVYKVLTYIGLVQPTNAQCFEAQMTLLDNLLIFFGALLILLAKFFIQCSSQYRKNVTEATELLRHEDHDIDKLSSLWNTPSSPKPSFWSSSSRNILNQTASFSDMNSAVDESPGSYDTTRSFATARSSAPLVYSPAQQDSVSLSSVSPGGQDRDAMSISNLPSQ</sequence>
<comment type="caution">
    <text evidence="4">The sequence shown here is derived from an EMBL/GenBank/DDBJ whole genome shotgun (WGS) entry which is preliminary data.</text>
</comment>
<feature type="transmembrane region" description="Helical" evidence="2">
    <location>
        <begin position="1564"/>
        <end position="1587"/>
    </location>
</feature>
<feature type="compositionally biased region" description="Basic and acidic residues" evidence="1">
    <location>
        <begin position="1924"/>
        <end position="1942"/>
    </location>
</feature>
<feature type="transmembrane region" description="Helical" evidence="2">
    <location>
        <begin position="1744"/>
        <end position="1766"/>
    </location>
</feature>
<keyword evidence="5" id="KW-1185">Reference proteome</keyword>
<keyword evidence="2" id="KW-0812">Transmembrane</keyword>
<feature type="transmembrane region" description="Helical" evidence="2">
    <location>
        <begin position="2047"/>
        <end position="2073"/>
    </location>
</feature>
<feature type="region of interest" description="Disordered" evidence="1">
    <location>
        <begin position="2269"/>
        <end position="2301"/>
    </location>
</feature>
<feature type="signal peptide" evidence="3">
    <location>
        <begin position="1"/>
        <end position="21"/>
    </location>
</feature>
<dbReference type="Proteomes" id="UP001153069">
    <property type="component" value="Unassembled WGS sequence"/>
</dbReference>
<evidence type="ECO:0000256" key="3">
    <source>
        <dbReference type="SAM" id="SignalP"/>
    </source>
</evidence>
<organism evidence="4 5">
    <name type="scientific">Seminavis robusta</name>
    <dbReference type="NCBI Taxonomy" id="568900"/>
    <lineage>
        <taxon>Eukaryota</taxon>
        <taxon>Sar</taxon>
        <taxon>Stramenopiles</taxon>
        <taxon>Ochrophyta</taxon>
        <taxon>Bacillariophyta</taxon>
        <taxon>Bacillariophyceae</taxon>
        <taxon>Bacillariophycidae</taxon>
        <taxon>Naviculales</taxon>
        <taxon>Naviculaceae</taxon>
        <taxon>Seminavis</taxon>
    </lineage>
</organism>
<protein>
    <submittedName>
        <fullName evidence="4">Paraquat-inducible protein A</fullName>
    </submittedName>
</protein>
<feature type="transmembrane region" description="Helical" evidence="2">
    <location>
        <begin position="1701"/>
        <end position="1724"/>
    </location>
</feature>
<evidence type="ECO:0000256" key="2">
    <source>
        <dbReference type="SAM" id="Phobius"/>
    </source>
</evidence>
<dbReference type="PANTHER" id="PTHR34730:SF1">
    <property type="entry name" value="PARAQUAT-INDUCIBLE PROTEIN A"/>
    <property type="match status" value="1"/>
</dbReference>
<feature type="transmembrane region" description="Helical" evidence="2">
    <location>
        <begin position="1639"/>
        <end position="1659"/>
    </location>
</feature>
<keyword evidence="2" id="KW-0472">Membrane</keyword>
<evidence type="ECO:0000313" key="5">
    <source>
        <dbReference type="Proteomes" id="UP001153069"/>
    </source>
</evidence>
<name>A0A9N8DBJ3_9STRA</name>
<feature type="compositionally biased region" description="Acidic residues" evidence="1">
    <location>
        <begin position="1855"/>
        <end position="1866"/>
    </location>
</feature>
<accession>A0A9N8DBJ3</accession>
<feature type="transmembrane region" description="Helical" evidence="2">
    <location>
        <begin position="2167"/>
        <end position="2183"/>
    </location>
</feature>
<feature type="compositionally biased region" description="Polar residues" evidence="1">
    <location>
        <begin position="2272"/>
        <end position="2285"/>
    </location>
</feature>